<protein>
    <submittedName>
        <fullName evidence="3">Transcriptional regulator</fullName>
    </submittedName>
</protein>
<dbReference type="EMBL" id="QYTW02000012">
    <property type="protein sequence ID" value="RST59307.1"/>
    <property type="molecule type" value="Genomic_DNA"/>
</dbReference>
<dbReference type="SMART" id="SM00530">
    <property type="entry name" value="HTH_XRE"/>
    <property type="match status" value="1"/>
</dbReference>
<dbReference type="Gene3D" id="1.10.260.40">
    <property type="entry name" value="lambda repressor-like DNA-binding domains"/>
    <property type="match status" value="1"/>
</dbReference>
<feature type="domain" description="HTH cro/C1-type" evidence="2">
    <location>
        <begin position="5"/>
        <end position="59"/>
    </location>
</feature>
<evidence type="ECO:0000256" key="1">
    <source>
        <dbReference type="ARBA" id="ARBA00023125"/>
    </source>
</evidence>
<dbReference type="CDD" id="cd00093">
    <property type="entry name" value="HTH_XRE"/>
    <property type="match status" value="1"/>
</dbReference>
<dbReference type="RefSeq" id="WP_120116214.1">
    <property type="nucleotide sequence ID" value="NZ_BORI01000003.1"/>
</dbReference>
<dbReference type="SUPFAM" id="SSF47413">
    <property type="entry name" value="lambda repressor-like DNA-binding domains"/>
    <property type="match status" value="1"/>
</dbReference>
<dbReference type="InterPro" id="IPR010982">
    <property type="entry name" value="Lambda_DNA-bd_dom_sf"/>
</dbReference>
<dbReference type="Proteomes" id="UP000287296">
    <property type="component" value="Unassembled WGS sequence"/>
</dbReference>
<dbReference type="Pfam" id="PF01381">
    <property type="entry name" value="HTH_3"/>
    <property type="match status" value="1"/>
</dbReference>
<evidence type="ECO:0000313" key="4">
    <source>
        <dbReference type="Proteomes" id="UP000287296"/>
    </source>
</evidence>
<dbReference type="GO" id="GO:0003677">
    <property type="term" value="F:DNA binding"/>
    <property type="evidence" value="ECO:0007669"/>
    <property type="project" value="UniProtKB-KW"/>
</dbReference>
<dbReference type="InterPro" id="IPR001387">
    <property type="entry name" value="Cro/C1-type_HTH"/>
</dbReference>
<gene>
    <name evidence="3" type="ORF">D5F11_013210</name>
</gene>
<sequence length="76" mass="9043">MKNRVKEYRNRSNLTQKQLAEHVFVSQRTIISLEKGKYRPSIMLAYRLACVFETTVEDLFCLAENKKLEDQVYEDL</sequence>
<dbReference type="PANTHER" id="PTHR46558:SF4">
    <property type="entry name" value="DNA-BIDING PHAGE PROTEIN"/>
    <property type="match status" value="1"/>
</dbReference>
<evidence type="ECO:0000313" key="3">
    <source>
        <dbReference type="EMBL" id="RST59307.1"/>
    </source>
</evidence>
<organism evidence="3 4">
    <name type="scientific">Siminovitchia terrae</name>
    <name type="common">Bacillus terrae</name>
    <dbReference type="NCBI Taxonomy" id="1914933"/>
    <lineage>
        <taxon>Bacteria</taxon>
        <taxon>Bacillati</taxon>
        <taxon>Bacillota</taxon>
        <taxon>Bacilli</taxon>
        <taxon>Bacillales</taxon>
        <taxon>Bacillaceae</taxon>
        <taxon>Siminovitchia</taxon>
    </lineage>
</organism>
<keyword evidence="1" id="KW-0238">DNA-binding</keyword>
<reference evidence="3 4" key="1">
    <citation type="submission" date="2018-12" db="EMBL/GenBank/DDBJ databases">
        <authorList>
            <person name="Sun L."/>
            <person name="Chen Z."/>
        </authorList>
    </citation>
    <scope>NUCLEOTIDE SEQUENCE [LARGE SCALE GENOMIC DNA]</scope>
    <source>
        <strain evidence="3 4">LMG 29736</strain>
    </source>
</reference>
<dbReference type="AlphaFoldDB" id="A0A429X7A5"/>
<name>A0A429X7A5_SIMTE</name>
<comment type="caution">
    <text evidence="3">The sequence shown here is derived from an EMBL/GenBank/DDBJ whole genome shotgun (WGS) entry which is preliminary data.</text>
</comment>
<proteinExistence type="predicted"/>
<accession>A0A429X7A5</accession>
<evidence type="ECO:0000259" key="2">
    <source>
        <dbReference type="PROSITE" id="PS50943"/>
    </source>
</evidence>
<dbReference type="PROSITE" id="PS50943">
    <property type="entry name" value="HTH_CROC1"/>
    <property type="match status" value="1"/>
</dbReference>
<dbReference type="OrthoDB" id="6386941at2"/>
<dbReference type="PANTHER" id="PTHR46558">
    <property type="entry name" value="TRACRIPTIONAL REGULATORY PROTEIN-RELATED-RELATED"/>
    <property type="match status" value="1"/>
</dbReference>